<evidence type="ECO:0000256" key="1">
    <source>
        <dbReference type="ARBA" id="ARBA00006890"/>
    </source>
</evidence>
<dbReference type="EMBL" id="BQYH01000007">
    <property type="protein sequence ID" value="GKU71811.1"/>
    <property type="molecule type" value="Genomic_DNA"/>
</dbReference>
<proteinExistence type="inferred from homology"/>
<reference evidence="9" key="2">
    <citation type="submission" date="2018-04" db="EMBL/GenBank/DDBJ databases">
        <title>Draft genome sequence of Mycobacterium montefiorense isolated from Japanese black salamander.</title>
        <authorList>
            <person name="Fukano H."/>
            <person name="Yoshida M."/>
            <person name="Shimizu A."/>
            <person name="Iwao H."/>
            <person name="Kurata O."/>
            <person name="Katayama Y."/>
            <person name="Omatsu T."/>
            <person name="Mizutani T."/>
            <person name="Wada S."/>
            <person name="Hoshino Y."/>
        </authorList>
    </citation>
    <scope>NUCLEOTIDE SEQUENCE [LARGE SCALE GENOMIC DNA]</scope>
    <source>
        <strain evidence="9">BS</strain>
    </source>
</reference>
<dbReference type="InterPro" id="IPR005771">
    <property type="entry name" value="GalU_uridylyltTrfase_bac/arc"/>
</dbReference>
<evidence type="ECO:0000256" key="3">
    <source>
        <dbReference type="ARBA" id="ARBA00022679"/>
    </source>
</evidence>
<evidence type="ECO:0000313" key="8">
    <source>
        <dbReference type="EMBL" id="GKU71811.1"/>
    </source>
</evidence>
<comment type="similarity">
    <text evidence="1">Belongs to the UDPGP type 2 family.</text>
</comment>
<comment type="catalytic activity">
    <reaction evidence="5">
        <text>alpha-D-glucose 1-phosphate + UTP + H(+) = UDP-alpha-D-glucose + diphosphate</text>
        <dbReference type="Rhea" id="RHEA:19889"/>
        <dbReference type="ChEBI" id="CHEBI:15378"/>
        <dbReference type="ChEBI" id="CHEBI:33019"/>
        <dbReference type="ChEBI" id="CHEBI:46398"/>
        <dbReference type="ChEBI" id="CHEBI:58601"/>
        <dbReference type="ChEBI" id="CHEBI:58885"/>
        <dbReference type="EC" id="2.7.7.9"/>
    </reaction>
</comment>
<protein>
    <recommendedName>
        <fullName evidence="2">UTP--glucose-1-phosphate uridylyltransferase</fullName>
        <ecNumber evidence="2">2.7.7.9</ecNumber>
    </recommendedName>
</protein>
<dbReference type="EMBL" id="BFCH01000026">
    <property type="protein sequence ID" value="GBG40021.1"/>
    <property type="molecule type" value="Genomic_DNA"/>
</dbReference>
<organism evidence="8 10">
    <name type="scientific">Mycobacterium montefiorense</name>
    <dbReference type="NCBI Taxonomy" id="154654"/>
    <lineage>
        <taxon>Bacteria</taxon>
        <taxon>Bacillati</taxon>
        <taxon>Actinomycetota</taxon>
        <taxon>Actinomycetes</taxon>
        <taxon>Mycobacteriales</taxon>
        <taxon>Mycobacteriaceae</taxon>
        <taxon>Mycobacterium</taxon>
        <taxon>Mycobacterium simiae complex</taxon>
    </lineage>
</organism>
<keyword evidence="4" id="KW-0548">Nucleotidyltransferase</keyword>
<dbReference type="Gene3D" id="3.90.550.10">
    <property type="entry name" value="Spore Coat Polysaccharide Biosynthesis Protein SpsA, Chain A"/>
    <property type="match status" value="1"/>
</dbReference>
<dbReference type="FunFam" id="3.90.550.10:FF:000113">
    <property type="entry name" value="UDP-glucose pyrophosphorylase"/>
    <property type="match status" value="1"/>
</dbReference>
<dbReference type="Pfam" id="PF00483">
    <property type="entry name" value="NTP_transferase"/>
    <property type="match status" value="1"/>
</dbReference>
<gene>
    <name evidence="8" type="primary">galU</name>
    <name evidence="7" type="ORF">MmonteBS_43930</name>
    <name evidence="8" type="ORF">NJB18185_15870</name>
</gene>
<sequence length="297" mass="31558">MQIPYTAIVPAAGLGTRFLPATKTVPKELLPVVDTPGIELVAEEAAAAGAERLVIITSEGKDGVVAHFVEDLVLEGTLEARGKKAMLAKVRRAPALIKVESVVQAEPLGLGHAISCVEPVLAPDEDAVMVLLPDDLVLPTGVLEAMASVRAQYGGTVLCAIEVTPEEISAYGVFDVEPIADGNSDVLKVKGMVEKPKVSDAPSMYAAAGRYVLDRAIFDALRRIDRGTGGELQLTDAIALLIKEGHPVHVVVHRGSRHDLGNPGGYLKAAVDFALDRDDYGPELRRWLVARLGLNEQ</sequence>
<dbReference type="Proteomes" id="UP000245060">
    <property type="component" value="Unassembled WGS sequence"/>
</dbReference>
<dbReference type="PANTHER" id="PTHR43197">
    <property type="entry name" value="UTP--GLUCOSE-1-PHOSPHATE URIDYLYLTRANSFERASE"/>
    <property type="match status" value="1"/>
</dbReference>
<dbReference type="Proteomes" id="UP001139505">
    <property type="component" value="Unassembled WGS sequence"/>
</dbReference>
<evidence type="ECO:0000313" key="9">
    <source>
        <dbReference type="Proteomes" id="UP000245060"/>
    </source>
</evidence>
<comment type="caution">
    <text evidence="8">The sequence shown here is derived from an EMBL/GenBank/DDBJ whole genome shotgun (WGS) entry which is preliminary data.</text>
</comment>
<evidence type="ECO:0000259" key="6">
    <source>
        <dbReference type="Pfam" id="PF00483"/>
    </source>
</evidence>
<evidence type="ECO:0000256" key="4">
    <source>
        <dbReference type="ARBA" id="ARBA00022695"/>
    </source>
</evidence>
<name>A0AA37PLM3_9MYCO</name>
<evidence type="ECO:0000313" key="10">
    <source>
        <dbReference type="Proteomes" id="UP001139505"/>
    </source>
</evidence>
<reference evidence="8" key="4">
    <citation type="submission" date="2022-04" db="EMBL/GenBank/DDBJ databases">
        <authorList>
            <person name="Komine T."/>
            <person name="Fukano H."/>
            <person name="Wada S."/>
        </authorList>
    </citation>
    <scope>NUCLEOTIDE SEQUENCE</scope>
    <source>
        <strain evidence="8">NJB18185</strain>
    </source>
</reference>
<evidence type="ECO:0000256" key="5">
    <source>
        <dbReference type="ARBA" id="ARBA00048128"/>
    </source>
</evidence>
<evidence type="ECO:0000313" key="7">
    <source>
        <dbReference type="EMBL" id="GBG40021.1"/>
    </source>
</evidence>
<dbReference type="GO" id="GO:0006011">
    <property type="term" value="P:UDP-alpha-D-glucose metabolic process"/>
    <property type="evidence" value="ECO:0007669"/>
    <property type="project" value="InterPro"/>
</dbReference>
<dbReference type="AlphaFoldDB" id="A0AA37PLM3"/>
<keyword evidence="3" id="KW-0808">Transferase</keyword>
<reference evidence="8" key="3">
    <citation type="journal article" date="2022" name="Microbiol. Resour. Announc.">
        <title>Draft Genome Sequences of Eight Mycobacterium montefiorense Strains Isolated from Salamanders in Captivity.</title>
        <authorList>
            <person name="Komine T."/>
            <person name="Ihara H."/>
            <person name="Fukano H."/>
            <person name="Hoshino Y."/>
            <person name="Kurata O."/>
            <person name="Wada S."/>
        </authorList>
    </citation>
    <scope>NUCLEOTIDE SEQUENCE</scope>
    <source>
        <strain evidence="8">NJB18185</strain>
    </source>
</reference>
<dbReference type="SUPFAM" id="SSF53448">
    <property type="entry name" value="Nucleotide-diphospho-sugar transferases"/>
    <property type="match status" value="1"/>
</dbReference>
<keyword evidence="9" id="KW-1185">Reference proteome</keyword>
<accession>A0AA37PLM3</accession>
<dbReference type="EC" id="2.7.7.9" evidence="2"/>
<feature type="domain" description="Nucleotidyl transferase" evidence="6">
    <location>
        <begin position="7"/>
        <end position="272"/>
    </location>
</feature>
<dbReference type="PANTHER" id="PTHR43197:SF1">
    <property type="entry name" value="UTP--GLUCOSE-1-PHOSPHATE URIDYLYLTRANSFERASE"/>
    <property type="match status" value="1"/>
</dbReference>
<reference evidence="7" key="1">
    <citation type="journal article" date="2018" name="Genome Announc.">
        <title>Draft Genome Sequence of Mycobacterium montefiorense Isolated from Japanese Black Salamander (Hynobius nigrescens).</title>
        <authorList>
            <person name="Fukano H."/>
            <person name="Yoshida M."/>
            <person name="Shimizu A."/>
            <person name="Iwao H."/>
            <person name="Katayama Y."/>
            <person name="Omatsu T."/>
            <person name="Mizutani T."/>
            <person name="Kurata O."/>
            <person name="Wada S."/>
            <person name="Hoshino Y."/>
        </authorList>
    </citation>
    <scope>NUCLEOTIDE SEQUENCE</scope>
    <source>
        <strain evidence="7">BS</strain>
    </source>
</reference>
<evidence type="ECO:0000256" key="2">
    <source>
        <dbReference type="ARBA" id="ARBA00012415"/>
    </source>
</evidence>
<dbReference type="GO" id="GO:0003983">
    <property type="term" value="F:UTP:glucose-1-phosphate uridylyltransferase activity"/>
    <property type="evidence" value="ECO:0007669"/>
    <property type="project" value="UniProtKB-EC"/>
</dbReference>
<dbReference type="InterPro" id="IPR005835">
    <property type="entry name" value="NTP_transferase_dom"/>
</dbReference>
<dbReference type="InterPro" id="IPR029044">
    <property type="entry name" value="Nucleotide-diphossugar_trans"/>
</dbReference>